<keyword evidence="2" id="KW-1185">Reference proteome</keyword>
<comment type="caution">
    <text evidence="1">The sequence shown here is derived from an EMBL/GenBank/DDBJ whole genome shotgun (WGS) entry which is preliminary data.</text>
</comment>
<dbReference type="Proteomes" id="UP000887159">
    <property type="component" value="Unassembled WGS sequence"/>
</dbReference>
<proteinExistence type="predicted"/>
<gene>
    <name evidence="1" type="ORF">TNCV_1123121</name>
</gene>
<sequence length="121" mass="13861">MGQHRTKKGTGPFVHNTQMLSSIANIWLKMLSLTWICIELNWDWMADVDKSFRAVLSICHINRSSLIAGQHNLPAIQNKTFSVGDRSGERVWQGWADFSRVRATSNFFNVLRSTQGCNEEY</sequence>
<evidence type="ECO:0000313" key="2">
    <source>
        <dbReference type="Proteomes" id="UP000887159"/>
    </source>
</evidence>
<dbReference type="AlphaFoldDB" id="A0A8X6VFK1"/>
<evidence type="ECO:0000313" key="1">
    <source>
        <dbReference type="EMBL" id="GFY10789.1"/>
    </source>
</evidence>
<organism evidence="1 2">
    <name type="scientific">Trichonephila clavipes</name>
    <name type="common">Golden silk orbweaver</name>
    <name type="synonym">Nephila clavipes</name>
    <dbReference type="NCBI Taxonomy" id="2585209"/>
    <lineage>
        <taxon>Eukaryota</taxon>
        <taxon>Metazoa</taxon>
        <taxon>Ecdysozoa</taxon>
        <taxon>Arthropoda</taxon>
        <taxon>Chelicerata</taxon>
        <taxon>Arachnida</taxon>
        <taxon>Araneae</taxon>
        <taxon>Araneomorphae</taxon>
        <taxon>Entelegynae</taxon>
        <taxon>Araneoidea</taxon>
        <taxon>Nephilidae</taxon>
        <taxon>Trichonephila</taxon>
    </lineage>
</organism>
<protein>
    <submittedName>
        <fullName evidence="1">Uncharacterized protein</fullName>
    </submittedName>
</protein>
<dbReference type="EMBL" id="BMAU01021301">
    <property type="protein sequence ID" value="GFY10789.1"/>
    <property type="molecule type" value="Genomic_DNA"/>
</dbReference>
<reference evidence="1" key="1">
    <citation type="submission" date="2020-08" db="EMBL/GenBank/DDBJ databases">
        <title>Multicomponent nature underlies the extraordinary mechanical properties of spider dragline silk.</title>
        <authorList>
            <person name="Kono N."/>
            <person name="Nakamura H."/>
            <person name="Mori M."/>
            <person name="Yoshida Y."/>
            <person name="Ohtoshi R."/>
            <person name="Malay A.D."/>
            <person name="Moran D.A.P."/>
            <person name="Tomita M."/>
            <person name="Numata K."/>
            <person name="Arakawa K."/>
        </authorList>
    </citation>
    <scope>NUCLEOTIDE SEQUENCE</scope>
</reference>
<accession>A0A8X6VFK1</accession>
<name>A0A8X6VFK1_TRICX</name>